<evidence type="ECO:0000256" key="1">
    <source>
        <dbReference type="SAM" id="MobiDB-lite"/>
    </source>
</evidence>
<protein>
    <submittedName>
        <fullName evidence="2">Uncharacterized protein</fullName>
    </submittedName>
</protein>
<evidence type="ECO:0000313" key="2">
    <source>
        <dbReference type="EMBL" id="QCD76383.1"/>
    </source>
</evidence>
<reference evidence="2 3" key="1">
    <citation type="submission" date="2019-04" db="EMBL/GenBank/DDBJ databases">
        <title>An improved genome assembly and genetic linkage map for asparagus bean, Vigna unguiculata ssp. sesquipedialis.</title>
        <authorList>
            <person name="Xia Q."/>
            <person name="Zhang R."/>
            <person name="Dong Y."/>
        </authorList>
    </citation>
    <scope>NUCLEOTIDE SEQUENCE [LARGE SCALE GENOMIC DNA]</scope>
    <source>
        <tissue evidence="2">Leaf</tissue>
    </source>
</reference>
<proteinExistence type="predicted"/>
<keyword evidence="3" id="KW-1185">Reference proteome</keyword>
<dbReference type="AlphaFoldDB" id="A0A4D6KJ75"/>
<accession>A0A4D6KJ75</accession>
<dbReference type="Proteomes" id="UP000501690">
    <property type="component" value="Linkage Group LG1"/>
</dbReference>
<gene>
    <name evidence="2" type="ORF">DEO72_LG1g2</name>
</gene>
<dbReference type="EMBL" id="CP039345">
    <property type="protein sequence ID" value="QCD76383.1"/>
    <property type="molecule type" value="Genomic_DNA"/>
</dbReference>
<feature type="region of interest" description="Disordered" evidence="1">
    <location>
        <begin position="19"/>
        <end position="47"/>
    </location>
</feature>
<name>A0A4D6KJ75_VIGUN</name>
<organism evidence="2 3">
    <name type="scientific">Vigna unguiculata</name>
    <name type="common">Cowpea</name>
    <dbReference type="NCBI Taxonomy" id="3917"/>
    <lineage>
        <taxon>Eukaryota</taxon>
        <taxon>Viridiplantae</taxon>
        <taxon>Streptophyta</taxon>
        <taxon>Embryophyta</taxon>
        <taxon>Tracheophyta</taxon>
        <taxon>Spermatophyta</taxon>
        <taxon>Magnoliopsida</taxon>
        <taxon>eudicotyledons</taxon>
        <taxon>Gunneridae</taxon>
        <taxon>Pentapetalae</taxon>
        <taxon>rosids</taxon>
        <taxon>fabids</taxon>
        <taxon>Fabales</taxon>
        <taxon>Fabaceae</taxon>
        <taxon>Papilionoideae</taxon>
        <taxon>50 kb inversion clade</taxon>
        <taxon>NPAAA clade</taxon>
        <taxon>indigoferoid/millettioid clade</taxon>
        <taxon>Phaseoleae</taxon>
        <taxon>Vigna</taxon>
    </lineage>
</organism>
<sequence length="79" mass="9084">MKRHVAELIEKIEKLCNEGHQTESVSVHIPSTHEREGPSSHTNGQRRTVQLLGVGRLSYELSRMQTTRVLEISRINRTH</sequence>
<evidence type="ECO:0000313" key="3">
    <source>
        <dbReference type="Proteomes" id="UP000501690"/>
    </source>
</evidence>